<keyword evidence="4" id="KW-1185">Reference proteome</keyword>
<comment type="caution">
    <text evidence="3">The sequence shown here is derived from an EMBL/GenBank/DDBJ whole genome shotgun (WGS) entry which is preliminary data.</text>
</comment>
<evidence type="ECO:0000313" key="3">
    <source>
        <dbReference type="EMBL" id="GCD21098.1"/>
    </source>
</evidence>
<dbReference type="RefSeq" id="WP_124343605.1">
    <property type="nucleotide sequence ID" value="NZ_BHYL01000231.1"/>
</dbReference>
<evidence type="ECO:0000313" key="4">
    <source>
        <dbReference type="Proteomes" id="UP000288246"/>
    </source>
</evidence>
<dbReference type="AlphaFoldDB" id="A0A401V2F5"/>
<accession>A0A401V2F5</accession>
<organism evidence="3 4">
    <name type="scientific">Cellulomonas algicola</name>
    <dbReference type="NCBI Taxonomy" id="2071633"/>
    <lineage>
        <taxon>Bacteria</taxon>
        <taxon>Bacillati</taxon>
        <taxon>Actinomycetota</taxon>
        <taxon>Actinomycetes</taxon>
        <taxon>Micrococcales</taxon>
        <taxon>Cellulomonadaceae</taxon>
        <taxon>Cellulomonas</taxon>
    </lineage>
</organism>
<dbReference type="InterPro" id="IPR021449">
    <property type="entry name" value="DUF3099"/>
</dbReference>
<dbReference type="Proteomes" id="UP000288246">
    <property type="component" value="Unassembled WGS sequence"/>
</dbReference>
<dbReference type="Pfam" id="PF11298">
    <property type="entry name" value="DUF3099"/>
    <property type="match status" value="1"/>
</dbReference>
<reference evidence="3 4" key="1">
    <citation type="submission" date="2018-11" db="EMBL/GenBank/DDBJ databases">
        <title>Draft genome sequence of Cellulomonas takizawaensis strain TKZ-21.</title>
        <authorList>
            <person name="Yamamura H."/>
            <person name="Hayashi T."/>
            <person name="Hamada M."/>
            <person name="Serisawa Y."/>
            <person name="Matsuyama K."/>
            <person name="Nakagawa Y."/>
            <person name="Otoguro M."/>
            <person name="Yanagida F."/>
            <person name="Hayakawa M."/>
        </authorList>
    </citation>
    <scope>NUCLEOTIDE SEQUENCE [LARGE SCALE GENOMIC DNA]</scope>
    <source>
        <strain evidence="3 4">TKZ-21</strain>
    </source>
</reference>
<dbReference type="OrthoDB" id="4229919at2"/>
<feature type="compositionally biased region" description="Basic and acidic residues" evidence="1">
    <location>
        <begin position="8"/>
        <end position="18"/>
    </location>
</feature>
<evidence type="ECO:0008006" key="5">
    <source>
        <dbReference type="Google" id="ProtNLM"/>
    </source>
</evidence>
<evidence type="ECO:0000256" key="2">
    <source>
        <dbReference type="SAM" id="Phobius"/>
    </source>
</evidence>
<keyword evidence="2" id="KW-0812">Transmembrane</keyword>
<feature type="transmembrane region" description="Helical" evidence="2">
    <location>
        <begin position="62"/>
        <end position="82"/>
    </location>
</feature>
<feature type="transmembrane region" description="Helical" evidence="2">
    <location>
        <begin position="38"/>
        <end position="56"/>
    </location>
</feature>
<dbReference type="EMBL" id="BHYL01000231">
    <property type="protein sequence ID" value="GCD21098.1"/>
    <property type="molecule type" value="Genomic_DNA"/>
</dbReference>
<feature type="region of interest" description="Disordered" evidence="1">
    <location>
        <begin position="1"/>
        <end position="26"/>
    </location>
</feature>
<protein>
    <recommendedName>
        <fullName evidence="5">DUF3099 domain-containing protein</fullName>
    </recommendedName>
</protein>
<keyword evidence="2" id="KW-1133">Transmembrane helix</keyword>
<gene>
    <name evidence="3" type="ORF">CTKZ_26600</name>
</gene>
<sequence length="116" mass="12707">MSSRRTPRAHDAPGDDVQRITSAPESLADDMARRQRRYLAQMGVRMVCFAAAFFTWGHLPVVVPIILLIAAVVLPYVAVLFANAGRERRDTDDASFMQYREIGPGSGPHHQVGGGS</sequence>
<keyword evidence="2" id="KW-0472">Membrane</keyword>
<name>A0A401V2F5_9CELL</name>
<proteinExistence type="predicted"/>
<evidence type="ECO:0000256" key="1">
    <source>
        <dbReference type="SAM" id="MobiDB-lite"/>
    </source>
</evidence>